<evidence type="ECO:0000313" key="1">
    <source>
        <dbReference type="EMBL" id="ALS21939.1"/>
    </source>
</evidence>
<keyword evidence="2" id="KW-1185">Reference proteome</keyword>
<dbReference type="Gene3D" id="3.30.450.150">
    <property type="entry name" value="Haem-degrading domain"/>
    <property type="match status" value="1"/>
</dbReference>
<dbReference type="AlphaFoldDB" id="A0A0U2VEJ2"/>
<dbReference type="InterPro" id="IPR038084">
    <property type="entry name" value="PduO/GlcC-like_sf"/>
</dbReference>
<reference evidence="1 2" key="2">
    <citation type="journal article" date="2016" name="Genome Announc.">
        <title>Complete Genome Sequences of Two Interactive Moderate Thermophiles, Paenibacillus napthalenovorans 32O-Y and Paenibacillus sp. 32O-W.</title>
        <authorList>
            <person name="Butler R.R.III."/>
            <person name="Wang J."/>
            <person name="Stark B.C."/>
            <person name="Pombert J.F."/>
        </authorList>
    </citation>
    <scope>NUCLEOTIDE SEQUENCE [LARGE SCALE GENOMIC DNA]</scope>
    <source>
        <strain evidence="1 2">32O-Y</strain>
    </source>
</reference>
<dbReference type="OrthoDB" id="9778896at2"/>
<proteinExistence type="predicted"/>
<name>A0A0U2VEJ2_9BACL</name>
<dbReference type="PATRIC" id="fig|162209.4.peg.1656"/>
<dbReference type="EMBL" id="CP013652">
    <property type="protein sequence ID" value="ALS21939.1"/>
    <property type="molecule type" value="Genomic_DNA"/>
</dbReference>
<dbReference type="Proteomes" id="UP000061660">
    <property type="component" value="Chromosome"/>
</dbReference>
<dbReference type="InterPro" id="IPR052517">
    <property type="entry name" value="GlcG_carb_metab_protein"/>
</dbReference>
<protein>
    <submittedName>
        <fullName evidence="1">Heme-degrading protein</fullName>
    </submittedName>
</protein>
<dbReference type="STRING" id="162209.IJ22_15630"/>
<dbReference type="InterPro" id="IPR005624">
    <property type="entry name" value="PduO/GlcC-like"/>
</dbReference>
<reference evidence="2" key="1">
    <citation type="submission" date="2015-12" db="EMBL/GenBank/DDBJ databases">
        <title>Complete genome sequences of two moderately thermophilic Paenibacillus species.</title>
        <authorList>
            <person name="Butler R.III."/>
            <person name="Wang J."/>
            <person name="Stark B.C."/>
            <person name="Pombert J.-F."/>
        </authorList>
    </citation>
    <scope>NUCLEOTIDE SEQUENCE [LARGE SCALE GENOMIC DNA]</scope>
    <source>
        <strain evidence="2">32O-Y</strain>
    </source>
</reference>
<dbReference type="KEGG" id="pnp:IJ22_15630"/>
<evidence type="ECO:0000313" key="2">
    <source>
        <dbReference type="Proteomes" id="UP000061660"/>
    </source>
</evidence>
<gene>
    <name evidence="1" type="ORF">IJ22_15630</name>
</gene>
<dbReference type="Pfam" id="PF03928">
    <property type="entry name" value="HbpS-like"/>
    <property type="match status" value="1"/>
</dbReference>
<organism evidence="1 2">
    <name type="scientific">Paenibacillus naphthalenovorans</name>
    <dbReference type="NCBI Taxonomy" id="162209"/>
    <lineage>
        <taxon>Bacteria</taxon>
        <taxon>Bacillati</taxon>
        <taxon>Bacillota</taxon>
        <taxon>Bacilli</taxon>
        <taxon>Bacillales</taxon>
        <taxon>Paenibacillaceae</taxon>
        <taxon>Paenibacillus</taxon>
    </lineage>
</organism>
<dbReference type="PANTHER" id="PTHR34309:SF1">
    <property type="entry name" value="PROTEIN GLCG"/>
    <property type="match status" value="1"/>
</dbReference>
<dbReference type="RefSeq" id="WP_062408306.1">
    <property type="nucleotide sequence ID" value="NZ_CP013652.1"/>
</dbReference>
<sequence>MSIPKKTILPQEVVSKMLNYAMDKAKELDIQICVAILDDGGNLAGYIKMDGAQLIPSQLAQNKAYTAVGFGIPTADWYPIIKDTPSLLHGLVHADRMTIFGGGCPIYIEEQLVGGIGVSGGTADQDAECAQAALLAIEELEMSTP</sequence>
<accession>A0A0U2VEJ2</accession>
<dbReference type="PANTHER" id="PTHR34309">
    <property type="entry name" value="SLR1406 PROTEIN"/>
    <property type="match status" value="1"/>
</dbReference>
<dbReference type="SUPFAM" id="SSF143744">
    <property type="entry name" value="GlcG-like"/>
    <property type="match status" value="1"/>
</dbReference>